<keyword evidence="2" id="KW-1185">Reference proteome</keyword>
<accession>A0A1Q6A3H2</accession>
<proteinExistence type="predicted"/>
<reference evidence="1 2" key="1">
    <citation type="submission" date="2016-11" db="EMBL/GenBank/DDBJ databases">
        <title>Whole Genome Sequencing of Mucilaginibacter polytrichastri RG4-7(T) isolated from the moss sample.</title>
        <authorList>
            <person name="Li Y."/>
        </authorList>
    </citation>
    <scope>NUCLEOTIDE SEQUENCE [LARGE SCALE GENOMIC DNA]</scope>
    <source>
        <strain evidence="1 2">RG4-7</strain>
    </source>
</reference>
<comment type="caution">
    <text evidence="1">The sequence shown here is derived from an EMBL/GenBank/DDBJ whole genome shotgun (WGS) entry which is preliminary data.</text>
</comment>
<evidence type="ECO:0000313" key="2">
    <source>
        <dbReference type="Proteomes" id="UP000186720"/>
    </source>
</evidence>
<dbReference type="EMBL" id="MPPL01000001">
    <property type="protein sequence ID" value="OKS88552.1"/>
    <property type="molecule type" value="Genomic_DNA"/>
</dbReference>
<name>A0A1Q6A3H2_9SPHI</name>
<gene>
    <name evidence="1" type="ORF">RG47T_4021</name>
</gene>
<dbReference type="AlphaFoldDB" id="A0A1Q6A3H2"/>
<protein>
    <submittedName>
        <fullName evidence="1">Uncharacterized protein</fullName>
    </submittedName>
</protein>
<organism evidence="1 2">
    <name type="scientific">Mucilaginibacter polytrichastri</name>
    <dbReference type="NCBI Taxonomy" id="1302689"/>
    <lineage>
        <taxon>Bacteria</taxon>
        <taxon>Pseudomonadati</taxon>
        <taxon>Bacteroidota</taxon>
        <taxon>Sphingobacteriia</taxon>
        <taxon>Sphingobacteriales</taxon>
        <taxon>Sphingobacteriaceae</taxon>
        <taxon>Mucilaginibacter</taxon>
    </lineage>
</organism>
<dbReference type="Proteomes" id="UP000186720">
    <property type="component" value="Unassembled WGS sequence"/>
</dbReference>
<evidence type="ECO:0000313" key="1">
    <source>
        <dbReference type="EMBL" id="OKS88552.1"/>
    </source>
</evidence>
<sequence>MIATRWQGTSILLKVKDLPVGISYVTDLKLLEEGFIDFNKLQYVAIAIAHETAEL</sequence>